<evidence type="ECO:0000313" key="2">
    <source>
        <dbReference type="EMBL" id="RVU35865.1"/>
    </source>
</evidence>
<dbReference type="EMBL" id="SADE01000002">
    <property type="protein sequence ID" value="RVU35865.1"/>
    <property type="molecule type" value="Genomic_DNA"/>
</dbReference>
<dbReference type="GO" id="GO:0008168">
    <property type="term" value="F:methyltransferase activity"/>
    <property type="evidence" value="ECO:0007669"/>
    <property type="project" value="UniProtKB-KW"/>
</dbReference>
<dbReference type="InterPro" id="IPR029063">
    <property type="entry name" value="SAM-dependent_MTases_sf"/>
</dbReference>
<name>A0A437QN36_9PROT</name>
<dbReference type="CDD" id="cd02440">
    <property type="entry name" value="AdoMet_MTases"/>
    <property type="match status" value="1"/>
</dbReference>
<proteinExistence type="predicted"/>
<gene>
    <name evidence="2" type="ORF">EOI86_11415</name>
</gene>
<organism evidence="2 3">
    <name type="scientific">Hwanghaeella grinnelliae</name>
    <dbReference type="NCBI Taxonomy" id="2500179"/>
    <lineage>
        <taxon>Bacteria</taxon>
        <taxon>Pseudomonadati</taxon>
        <taxon>Pseudomonadota</taxon>
        <taxon>Alphaproteobacteria</taxon>
        <taxon>Rhodospirillales</taxon>
        <taxon>Rhodospirillaceae</taxon>
        <taxon>Hwanghaeella</taxon>
    </lineage>
</organism>
<keyword evidence="2" id="KW-0489">Methyltransferase</keyword>
<evidence type="ECO:0000259" key="1">
    <source>
        <dbReference type="Pfam" id="PF13649"/>
    </source>
</evidence>
<sequence length="181" mass="19424">MTADTKPTPHAPSAPLRWIASCAADADAGQSVLDLACGGGRHGRAFLERGCRVTFVDVDTAGVADLSNNPDCEILQADLENAAWPLAGRTFEFVVVTNYLWRPILPQILASVAPGGALLYQTFALGNERLGRPRNPDFLLKPGELKTVAETGGFDLIDFFEGEVTDPKPAVIQRLHARKGV</sequence>
<evidence type="ECO:0000313" key="3">
    <source>
        <dbReference type="Proteomes" id="UP000287447"/>
    </source>
</evidence>
<dbReference type="GO" id="GO:0032259">
    <property type="term" value="P:methylation"/>
    <property type="evidence" value="ECO:0007669"/>
    <property type="project" value="UniProtKB-KW"/>
</dbReference>
<dbReference type="RefSeq" id="WP_127765342.1">
    <property type="nucleotide sequence ID" value="NZ_SADE01000002.1"/>
</dbReference>
<dbReference type="Proteomes" id="UP000287447">
    <property type="component" value="Unassembled WGS sequence"/>
</dbReference>
<dbReference type="SUPFAM" id="SSF53335">
    <property type="entry name" value="S-adenosyl-L-methionine-dependent methyltransferases"/>
    <property type="match status" value="1"/>
</dbReference>
<dbReference type="Gene3D" id="3.40.50.150">
    <property type="entry name" value="Vaccinia Virus protein VP39"/>
    <property type="match status" value="1"/>
</dbReference>
<dbReference type="InterPro" id="IPR041698">
    <property type="entry name" value="Methyltransf_25"/>
</dbReference>
<dbReference type="Pfam" id="PF13649">
    <property type="entry name" value="Methyltransf_25"/>
    <property type="match status" value="1"/>
</dbReference>
<reference evidence="3" key="1">
    <citation type="submission" date="2019-01" db="EMBL/GenBank/DDBJ databases">
        <title>Gri0909 isolated from a small marine red alga.</title>
        <authorList>
            <person name="Kim J."/>
            <person name="Jeong S.E."/>
            <person name="Jeon C.O."/>
        </authorList>
    </citation>
    <scope>NUCLEOTIDE SEQUENCE [LARGE SCALE GENOMIC DNA]</scope>
    <source>
        <strain evidence="3">Gri0909</strain>
    </source>
</reference>
<keyword evidence="3" id="KW-1185">Reference proteome</keyword>
<dbReference type="OrthoDB" id="5298787at2"/>
<keyword evidence="2" id="KW-0808">Transferase</keyword>
<feature type="domain" description="Methyltransferase" evidence="1">
    <location>
        <begin position="32"/>
        <end position="112"/>
    </location>
</feature>
<accession>A0A437QN36</accession>
<protein>
    <submittedName>
        <fullName evidence="2">Class I SAM-dependent methyltransferase</fullName>
    </submittedName>
</protein>
<dbReference type="AlphaFoldDB" id="A0A437QN36"/>
<comment type="caution">
    <text evidence="2">The sequence shown here is derived from an EMBL/GenBank/DDBJ whole genome shotgun (WGS) entry which is preliminary data.</text>
</comment>